<dbReference type="PROSITE" id="PS00211">
    <property type="entry name" value="ABC_TRANSPORTER_1"/>
    <property type="match status" value="1"/>
</dbReference>
<evidence type="ECO:0000256" key="1">
    <source>
        <dbReference type="ARBA" id="ARBA00022448"/>
    </source>
</evidence>
<gene>
    <name evidence="5" type="ORF">H8708_02485</name>
</gene>
<keyword evidence="3 5" id="KW-0067">ATP-binding</keyword>
<feature type="domain" description="ABC transporter" evidence="4">
    <location>
        <begin position="3"/>
        <end position="234"/>
    </location>
</feature>
<keyword evidence="6" id="KW-1185">Reference proteome</keyword>
<dbReference type="InterPro" id="IPR003439">
    <property type="entry name" value="ABC_transporter-like_ATP-bd"/>
</dbReference>
<dbReference type="InterPro" id="IPR027417">
    <property type="entry name" value="P-loop_NTPase"/>
</dbReference>
<name>A0ABR7NQA8_9FIRM</name>
<dbReference type="GO" id="GO:0005524">
    <property type="term" value="F:ATP binding"/>
    <property type="evidence" value="ECO:0007669"/>
    <property type="project" value="UniProtKB-KW"/>
</dbReference>
<dbReference type="InterPro" id="IPR013611">
    <property type="entry name" value="Transp-assoc_OB_typ2"/>
</dbReference>
<dbReference type="InterPro" id="IPR050093">
    <property type="entry name" value="ABC_SmlMolc_Importer"/>
</dbReference>
<dbReference type="PROSITE" id="PS50893">
    <property type="entry name" value="ABC_TRANSPORTER_2"/>
    <property type="match status" value="1"/>
</dbReference>
<keyword evidence="2" id="KW-0547">Nucleotide-binding</keyword>
<dbReference type="InterPro" id="IPR017871">
    <property type="entry name" value="ABC_transporter-like_CS"/>
</dbReference>
<evidence type="ECO:0000313" key="6">
    <source>
        <dbReference type="Proteomes" id="UP000647491"/>
    </source>
</evidence>
<dbReference type="Gene3D" id="3.40.50.300">
    <property type="entry name" value="P-loop containing nucleotide triphosphate hydrolases"/>
    <property type="match status" value="1"/>
</dbReference>
<dbReference type="SUPFAM" id="SSF52540">
    <property type="entry name" value="P-loop containing nucleoside triphosphate hydrolases"/>
    <property type="match status" value="1"/>
</dbReference>
<reference evidence="5 6" key="1">
    <citation type="submission" date="2020-08" db="EMBL/GenBank/DDBJ databases">
        <title>Genome public.</title>
        <authorList>
            <person name="Liu C."/>
            <person name="Sun Q."/>
        </authorList>
    </citation>
    <scope>NUCLEOTIDE SEQUENCE [LARGE SCALE GENOMIC DNA]</scope>
    <source>
        <strain evidence="5 6">BX10</strain>
    </source>
</reference>
<accession>A0ABR7NQA8</accession>
<sequence length="321" mass="35472">MFLQLKGLKKIYEEEKGLKNLDLEIEEGSFVTLLGPSGCGKTTTLNLLGGFIQPDSGHILLEGEDITGLPPERRPVSTVFQSYALFPHLNVLDNVCYGLRFFRGMKKKEAAPIAMEELKTVGLSGYETARIGELSGGQQQRVALARAMATGPKILLLDEPLSNLDAGLRVQLREELKELQKKLGITMVFVTHDQEEALSLSDKIVVMEKGVAVQTGTPREIYFSPVSRYVASFVGKANYIEENGRVQIVRPEDVWMEMDPSGDYTVRSASFMGAHTLYELENGSNVIKADLFGREGSLFSVGDRVRAGWGSRKDGPRDCHL</sequence>
<evidence type="ECO:0000259" key="4">
    <source>
        <dbReference type="PROSITE" id="PS50893"/>
    </source>
</evidence>
<protein>
    <submittedName>
        <fullName evidence="5">ABC transporter ATP-binding protein</fullName>
    </submittedName>
</protein>
<dbReference type="Pfam" id="PF00005">
    <property type="entry name" value="ABC_tran"/>
    <property type="match status" value="1"/>
</dbReference>
<proteinExistence type="predicted"/>
<dbReference type="InterPro" id="IPR008995">
    <property type="entry name" value="Mo/tungstate-bd_C_term_dom"/>
</dbReference>
<dbReference type="SMART" id="SM00382">
    <property type="entry name" value="AAA"/>
    <property type="match status" value="1"/>
</dbReference>
<evidence type="ECO:0000313" key="5">
    <source>
        <dbReference type="EMBL" id="MBC8598104.1"/>
    </source>
</evidence>
<dbReference type="EMBL" id="JACRTJ010000006">
    <property type="protein sequence ID" value="MBC8598104.1"/>
    <property type="molecule type" value="Genomic_DNA"/>
</dbReference>
<dbReference type="RefSeq" id="WP_262426844.1">
    <property type="nucleotide sequence ID" value="NZ_JACRTJ010000006.1"/>
</dbReference>
<comment type="caution">
    <text evidence="5">The sequence shown here is derived from an EMBL/GenBank/DDBJ whole genome shotgun (WGS) entry which is preliminary data.</text>
</comment>
<organism evidence="5 6">
    <name type="scientific">Enterocloster hominis</name>
    <name type="common">ex Liu et al. 2021</name>
    <dbReference type="NCBI Taxonomy" id="2763663"/>
    <lineage>
        <taxon>Bacteria</taxon>
        <taxon>Bacillati</taxon>
        <taxon>Bacillota</taxon>
        <taxon>Clostridia</taxon>
        <taxon>Lachnospirales</taxon>
        <taxon>Lachnospiraceae</taxon>
        <taxon>Enterocloster</taxon>
    </lineage>
</organism>
<dbReference type="Proteomes" id="UP000647491">
    <property type="component" value="Unassembled WGS sequence"/>
</dbReference>
<evidence type="ECO:0000256" key="3">
    <source>
        <dbReference type="ARBA" id="ARBA00022840"/>
    </source>
</evidence>
<dbReference type="InterPro" id="IPR003593">
    <property type="entry name" value="AAA+_ATPase"/>
</dbReference>
<dbReference type="PANTHER" id="PTHR42781">
    <property type="entry name" value="SPERMIDINE/PUTRESCINE IMPORT ATP-BINDING PROTEIN POTA"/>
    <property type="match status" value="1"/>
</dbReference>
<evidence type="ECO:0000256" key="2">
    <source>
        <dbReference type="ARBA" id="ARBA00022741"/>
    </source>
</evidence>
<keyword evidence="1" id="KW-0813">Transport</keyword>
<dbReference type="Pfam" id="PF08402">
    <property type="entry name" value="TOBE_2"/>
    <property type="match status" value="1"/>
</dbReference>
<dbReference type="PANTHER" id="PTHR42781:SF4">
    <property type="entry name" value="SPERMIDINE_PUTRESCINE IMPORT ATP-BINDING PROTEIN POTA"/>
    <property type="match status" value="1"/>
</dbReference>
<dbReference type="SUPFAM" id="SSF50331">
    <property type="entry name" value="MOP-like"/>
    <property type="match status" value="1"/>
</dbReference>